<gene>
    <name evidence="2" type="ORF">niasHT_009698</name>
</gene>
<keyword evidence="1" id="KW-0472">Membrane</keyword>
<accession>A0ABD2MDF7</accession>
<comment type="caution">
    <text evidence="2">The sequence shown here is derived from an EMBL/GenBank/DDBJ whole genome shotgun (WGS) entry which is preliminary data.</text>
</comment>
<name>A0ABD2MDF7_9BILA</name>
<sequence>MRLACAYATFLLLRDVILPCILAYLINPVRITFMSLVGFRPRRQPLPQRRCFDEVVPMRQLPRAPKRPSIRLRADRPSSPIALDFDSRSATYRSRASSLTIDTPFGKSHPFKLADDD</sequence>
<dbReference type="AlphaFoldDB" id="A0ABD2MDF7"/>
<organism evidence="2 3">
    <name type="scientific">Heterodera trifolii</name>
    <dbReference type="NCBI Taxonomy" id="157864"/>
    <lineage>
        <taxon>Eukaryota</taxon>
        <taxon>Metazoa</taxon>
        <taxon>Ecdysozoa</taxon>
        <taxon>Nematoda</taxon>
        <taxon>Chromadorea</taxon>
        <taxon>Rhabditida</taxon>
        <taxon>Tylenchina</taxon>
        <taxon>Tylenchomorpha</taxon>
        <taxon>Tylenchoidea</taxon>
        <taxon>Heteroderidae</taxon>
        <taxon>Heteroderinae</taxon>
        <taxon>Heterodera</taxon>
    </lineage>
</organism>
<evidence type="ECO:0000313" key="3">
    <source>
        <dbReference type="Proteomes" id="UP001620626"/>
    </source>
</evidence>
<keyword evidence="1" id="KW-0812">Transmembrane</keyword>
<protein>
    <recommendedName>
        <fullName evidence="4">Secreted protein</fullName>
    </recommendedName>
</protein>
<evidence type="ECO:0008006" key="4">
    <source>
        <dbReference type="Google" id="ProtNLM"/>
    </source>
</evidence>
<proteinExistence type="predicted"/>
<feature type="transmembrane region" description="Helical" evidence="1">
    <location>
        <begin position="16"/>
        <end position="39"/>
    </location>
</feature>
<evidence type="ECO:0000313" key="2">
    <source>
        <dbReference type="EMBL" id="KAL3125565.1"/>
    </source>
</evidence>
<keyword evidence="1" id="KW-1133">Transmembrane helix</keyword>
<evidence type="ECO:0000256" key="1">
    <source>
        <dbReference type="SAM" id="Phobius"/>
    </source>
</evidence>
<dbReference type="Proteomes" id="UP001620626">
    <property type="component" value="Unassembled WGS sequence"/>
</dbReference>
<keyword evidence="3" id="KW-1185">Reference proteome</keyword>
<dbReference type="EMBL" id="JBICBT010000029">
    <property type="protein sequence ID" value="KAL3125565.1"/>
    <property type="molecule type" value="Genomic_DNA"/>
</dbReference>
<reference evidence="2 3" key="1">
    <citation type="submission" date="2024-10" db="EMBL/GenBank/DDBJ databases">
        <authorList>
            <person name="Kim D."/>
        </authorList>
    </citation>
    <scope>NUCLEOTIDE SEQUENCE [LARGE SCALE GENOMIC DNA]</scope>
    <source>
        <strain evidence="2">BH-2024</strain>
    </source>
</reference>